<dbReference type="Gene3D" id="3.40.190.10">
    <property type="entry name" value="Periplasmic binding protein-like II"/>
    <property type="match status" value="2"/>
</dbReference>
<protein>
    <submittedName>
        <fullName evidence="3">Taurine ABC transporter substrate-binding protein</fullName>
    </submittedName>
</protein>
<comment type="caution">
    <text evidence="3">The sequence shown here is derived from an EMBL/GenBank/DDBJ whole genome shotgun (WGS) entry which is preliminary data.</text>
</comment>
<gene>
    <name evidence="3" type="ORF">CGZ94_03350</name>
</gene>
<dbReference type="OrthoDB" id="174578at2"/>
<organism evidence="3 4">
    <name type="scientific">Enemella evansiae</name>
    <dbReference type="NCBI Taxonomy" id="2016499"/>
    <lineage>
        <taxon>Bacteria</taxon>
        <taxon>Bacillati</taxon>
        <taxon>Actinomycetota</taxon>
        <taxon>Actinomycetes</taxon>
        <taxon>Propionibacteriales</taxon>
        <taxon>Propionibacteriaceae</taxon>
        <taxon>Enemella</taxon>
    </lineage>
</organism>
<dbReference type="PANTHER" id="PTHR31528:SF15">
    <property type="entry name" value="RIBOFLAVIN-BINDING PROTEIN RIBY"/>
    <property type="match status" value="1"/>
</dbReference>
<dbReference type="InterPro" id="IPR027939">
    <property type="entry name" value="NMT1/THI5"/>
</dbReference>
<dbReference type="PANTHER" id="PTHR31528">
    <property type="entry name" value="4-AMINO-5-HYDROXYMETHYL-2-METHYLPYRIMIDINE PHOSPHATE SYNTHASE THI11-RELATED"/>
    <property type="match status" value="1"/>
</dbReference>
<name>A0A255GQ38_9ACTN</name>
<evidence type="ECO:0000256" key="1">
    <source>
        <dbReference type="SAM" id="MobiDB-lite"/>
    </source>
</evidence>
<evidence type="ECO:0000259" key="2">
    <source>
        <dbReference type="Pfam" id="PF09084"/>
    </source>
</evidence>
<feature type="domain" description="SsuA/THI5-like" evidence="2">
    <location>
        <begin position="71"/>
        <end position="284"/>
    </location>
</feature>
<dbReference type="PROSITE" id="PS51318">
    <property type="entry name" value="TAT"/>
    <property type="match status" value="1"/>
</dbReference>
<reference evidence="3 4" key="1">
    <citation type="submission" date="2017-07" db="EMBL/GenBank/DDBJ databases">
        <title>Draft whole genome sequences of clinical Proprionibacteriaceae strains.</title>
        <authorList>
            <person name="Bernier A.-M."/>
            <person name="Bernard K."/>
            <person name="Domingo M.-C."/>
        </authorList>
    </citation>
    <scope>NUCLEOTIDE SEQUENCE [LARGE SCALE GENOMIC DNA]</scope>
    <source>
        <strain evidence="3 4">NML 030167</strain>
    </source>
</reference>
<dbReference type="InterPro" id="IPR015168">
    <property type="entry name" value="SsuA/THI5"/>
</dbReference>
<dbReference type="InterPro" id="IPR006311">
    <property type="entry name" value="TAT_signal"/>
</dbReference>
<accession>A0A255GQ38</accession>
<dbReference type="Pfam" id="PF09084">
    <property type="entry name" value="NMT1"/>
    <property type="match status" value="1"/>
</dbReference>
<dbReference type="Proteomes" id="UP000215896">
    <property type="component" value="Unassembled WGS sequence"/>
</dbReference>
<dbReference type="EMBL" id="NMVO01000002">
    <property type="protein sequence ID" value="OYO16686.1"/>
    <property type="molecule type" value="Genomic_DNA"/>
</dbReference>
<feature type="region of interest" description="Disordered" evidence="1">
    <location>
        <begin position="1"/>
        <end position="24"/>
    </location>
</feature>
<keyword evidence="4" id="KW-1185">Reference proteome</keyword>
<sequence>MGQRPAARSAPSTHHRTTEGDSMNRRHFLASLGAAALAATVAGCNQATPGNAPAGGGVPLTIGLTYTPDIQFAPFYLAESAGHFEAQGVRVTLRHHGANEQLLGALQAGTEQLVYAGGDELLQARSQGVAVTDIATLYQEYPVVAIVREESPIRSAADLRGRRIGVPGPYGETWFGLLALLETAGLKQSDVQVQNIGYTQQAALTSNQVEVVMGYANNDAVRFSQAGIPIRSLPLAEEQAAVPLVGVGLGAADQVLQTRAEDLRKVINAVRRGIDDLVADPNKAVEAAKKYVPNLSVPAQQQAALATLEATIPLFGDPATAGQQDPARWESMAEFMQQMGLLAKPVPAAEAYTDTLLN</sequence>
<evidence type="ECO:0000313" key="4">
    <source>
        <dbReference type="Proteomes" id="UP000215896"/>
    </source>
</evidence>
<proteinExistence type="predicted"/>
<evidence type="ECO:0000313" key="3">
    <source>
        <dbReference type="EMBL" id="OYO16686.1"/>
    </source>
</evidence>
<dbReference type="SUPFAM" id="SSF53850">
    <property type="entry name" value="Periplasmic binding protein-like II"/>
    <property type="match status" value="1"/>
</dbReference>
<dbReference type="AlphaFoldDB" id="A0A255GQ38"/>
<dbReference type="GO" id="GO:0009228">
    <property type="term" value="P:thiamine biosynthetic process"/>
    <property type="evidence" value="ECO:0007669"/>
    <property type="project" value="InterPro"/>
</dbReference>